<comment type="caution">
    <text evidence="1">The sequence shown here is derived from an EMBL/GenBank/DDBJ whole genome shotgun (WGS) entry which is preliminary data.</text>
</comment>
<organism evidence="1">
    <name type="scientific">Pongo abelii</name>
    <name type="common">Sumatran orangutan</name>
    <name type="synonym">Pongo pygmaeus abelii</name>
    <dbReference type="NCBI Taxonomy" id="9601"/>
    <lineage>
        <taxon>Eukaryota</taxon>
        <taxon>Metazoa</taxon>
        <taxon>Chordata</taxon>
        <taxon>Craniata</taxon>
        <taxon>Vertebrata</taxon>
        <taxon>Euteleostomi</taxon>
        <taxon>Mammalia</taxon>
        <taxon>Eutheria</taxon>
        <taxon>Euarchontoglires</taxon>
        <taxon>Primates</taxon>
        <taxon>Haplorrhini</taxon>
        <taxon>Catarrhini</taxon>
        <taxon>Hominidae</taxon>
        <taxon>Pongo</taxon>
    </lineage>
</organism>
<evidence type="ECO:0000313" key="1">
    <source>
        <dbReference type="EMBL" id="PNJ23944.1"/>
    </source>
</evidence>
<dbReference type="EMBL" id="NDHI03003549">
    <property type="protein sequence ID" value="PNJ23944.1"/>
    <property type="molecule type" value="Genomic_DNA"/>
</dbReference>
<reference evidence="1" key="1">
    <citation type="submission" date="2017-12" db="EMBL/GenBank/DDBJ databases">
        <title>High-resolution comparative analysis of great ape genomes.</title>
        <authorList>
            <person name="Pollen A."/>
            <person name="Hastie A."/>
            <person name="Hormozdiari F."/>
            <person name="Dougherty M."/>
            <person name="Liu R."/>
            <person name="Chaisson M."/>
            <person name="Hoppe E."/>
            <person name="Hill C."/>
            <person name="Pang A."/>
            <person name="Hillier L."/>
            <person name="Baker C."/>
            <person name="Armstrong J."/>
            <person name="Shendure J."/>
            <person name="Paten B."/>
            <person name="Wilson R."/>
            <person name="Chao H."/>
            <person name="Schneider V."/>
            <person name="Ventura M."/>
            <person name="Kronenberg Z."/>
            <person name="Murali S."/>
            <person name="Gordon D."/>
            <person name="Cantsilieris S."/>
            <person name="Munson K."/>
            <person name="Nelson B."/>
            <person name="Raja A."/>
            <person name="Underwood J."/>
            <person name="Diekhans M."/>
            <person name="Fiddes I."/>
            <person name="Haussler D."/>
            <person name="Eichler E."/>
        </authorList>
    </citation>
    <scope>NUCLEOTIDE SEQUENCE [LARGE SCALE GENOMIC DNA]</scope>
    <source>
        <strain evidence="1">Susie</strain>
    </source>
</reference>
<name>A0A2J8ST54_PONAB</name>
<accession>A0A2J8ST54</accession>
<proteinExistence type="predicted"/>
<protein>
    <submittedName>
        <fullName evidence="1">MYL7 isoform 1</fullName>
    </submittedName>
</protein>
<sequence length="31" mass="3121">MVSACWGRKAGSLPGAGLWAGAAEFSVLVLD</sequence>
<dbReference type="AlphaFoldDB" id="A0A2J8ST54"/>
<gene>
    <name evidence="1" type="ORF">CR201_G0040657</name>
</gene>